<keyword evidence="2" id="KW-0808">Transferase</keyword>
<dbReference type="Gene3D" id="2.60.40.3710">
    <property type="match status" value="1"/>
</dbReference>
<comment type="pathway">
    <text evidence="1 7">Cell wall biogenesis; peptidoglycan biosynthesis.</text>
</comment>
<keyword evidence="5" id="KW-0012">Acyltransferase</keyword>
<dbReference type="GO" id="GO:0071972">
    <property type="term" value="F:peptidoglycan L,D-transpeptidase activity"/>
    <property type="evidence" value="ECO:0007669"/>
    <property type="project" value="TreeGrafter"/>
</dbReference>
<feature type="domain" description="L,D-TPase catalytic" evidence="9">
    <location>
        <begin position="249"/>
        <end position="374"/>
    </location>
</feature>
<evidence type="ECO:0000256" key="1">
    <source>
        <dbReference type="ARBA" id="ARBA00004752"/>
    </source>
</evidence>
<dbReference type="GO" id="GO:0016746">
    <property type="term" value="F:acyltransferase activity"/>
    <property type="evidence" value="ECO:0007669"/>
    <property type="project" value="UniProtKB-KW"/>
</dbReference>
<dbReference type="PROSITE" id="PS52029">
    <property type="entry name" value="LD_TPASE"/>
    <property type="match status" value="1"/>
</dbReference>
<feature type="signal peptide" evidence="8">
    <location>
        <begin position="1"/>
        <end position="26"/>
    </location>
</feature>
<accession>A0A5Q2FCY5</accession>
<feature type="active site" description="Proton donor/acceptor" evidence="7">
    <location>
        <position position="332"/>
    </location>
</feature>
<dbReference type="GO" id="GO:0005576">
    <property type="term" value="C:extracellular region"/>
    <property type="evidence" value="ECO:0007669"/>
    <property type="project" value="TreeGrafter"/>
</dbReference>
<gene>
    <name evidence="10" type="ORF">Rai3103_01425</name>
</gene>
<evidence type="ECO:0000259" key="9">
    <source>
        <dbReference type="PROSITE" id="PS52029"/>
    </source>
</evidence>
<keyword evidence="6 7" id="KW-0961">Cell wall biogenesis/degradation</keyword>
<dbReference type="Gene3D" id="2.60.40.3780">
    <property type="match status" value="1"/>
</dbReference>
<organism evidence="10 11">
    <name type="scientific">Raineyella fluvialis</name>
    <dbReference type="NCBI Taxonomy" id="2662261"/>
    <lineage>
        <taxon>Bacteria</taxon>
        <taxon>Bacillati</taxon>
        <taxon>Actinomycetota</taxon>
        <taxon>Actinomycetes</taxon>
        <taxon>Propionibacteriales</taxon>
        <taxon>Propionibacteriaceae</taxon>
        <taxon>Raineyella</taxon>
    </lineage>
</organism>
<dbReference type="InterPro" id="IPR005490">
    <property type="entry name" value="LD_TPept_cat_dom"/>
</dbReference>
<dbReference type="PROSITE" id="PS51257">
    <property type="entry name" value="PROKAR_LIPOPROTEIN"/>
    <property type="match status" value="1"/>
</dbReference>
<dbReference type="InterPro" id="IPR050979">
    <property type="entry name" value="LD-transpeptidase"/>
</dbReference>
<proteinExistence type="predicted"/>
<keyword evidence="4 7" id="KW-0573">Peptidoglycan synthesis</keyword>
<dbReference type="UniPathway" id="UPA00219"/>
<name>A0A5Q2FCY5_9ACTN</name>
<dbReference type="GO" id="GO:0018104">
    <property type="term" value="P:peptidoglycan-protein cross-linking"/>
    <property type="evidence" value="ECO:0007669"/>
    <property type="project" value="TreeGrafter"/>
</dbReference>
<dbReference type="InterPro" id="IPR038063">
    <property type="entry name" value="Transpep_catalytic_dom"/>
</dbReference>
<sequence>MTWKARGVAALTAITLALAISACAPASPANRAPAGTSASANPAPAAFAVTSNVAADAKDVPVDTLLKVSASTGALKDVAVTGSATDRNGKTVSTTVKGSVGADGSWTASERLDPATTYTVVSTGSAPAGESSLTSTFTTTALSLKQQIYVTITNQSGSTYGVAMPVIVQFDLPVKDKKAFEQNLKITTVPAQNGSWGWVSDREVQWRPQDYFQPGTKVSVKADLNGVSAGNGTYGQNSASADFTIGQSRITKVDLGSKQLTQYVNGQSVATIPVSGGKQGDETRSGTSVAMEKLPETRMASETVGIANNSPDGYDLMVKYAIRITTSGEFLHAAPWNQAYFGNTNASHGCVGMSTADAQKIFGIIQVGDPVVVSGTNRSLDDGNGWTAWNDSWQQWQARSAQA</sequence>
<evidence type="ECO:0000256" key="2">
    <source>
        <dbReference type="ARBA" id="ARBA00022679"/>
    </source>
</evidence>
<dbReference type="KEGG" id="rain:Rai3103_01425"/>
<feature type="chain" id="PRO_5039255736" evidence="8">
    <location>
        <begin position="27"/>
        <end position="403"/>
    </location>
</feature>
<dbReference type="InterPro" id="IPR041280">
    <property type="entry name" value="Big_10"/>
</dbReference>
<evidence type="ECO:0000256" key="3">
    <source>
        <dbReference type="ARBA" id="ARBA00022960"/>
    </source>
</evidence>
<keyword evidence="8" id="KW-0732">Signal</keyword>
<dbReference type="PANTHER" id="PTHR30582:SF2">
    <property type="entry name" value="L,D-TRANSPEPTIDASE YCIB-RELATED"/>
    <property type="match status" value="1"/>
</dbReference>
<evidence type="ECO:0000313" key="10">
    <source>
        <dbReference type="EMBL" id="QGF22565.1"/>
    </source>
</evidence>
<evidence type="ECO:0000256" key="5">
    <source>
        <dbReference type="ARBA" id="ARBA00023315"/>
    </source>
</evidence>
<dbReference type="GO" id="GO:0008360">
    <property type="term" value="P:regulation of cell shape"/>
    <property type="evidence" value="ECO:0007669"/>
    <property type="project" value="UniProtKB-UniRule"/>
</dbReference>
<keyword evidence="3 7" id="KW-0133">Cell shape</keyword>
<evidence type="ECO:0000256" key="6">
    <source>
        <dbReference type="ARBA" id="ARBA00023316"/>
    </source>
</evidence>
<protein>
    <submittedName>
        <fullName evidence="10">L,D-transpeptidase family protein</fullName>
    </submittedName>
</protein>
<evidence type="ECO:0000256" key="7">
    <source>
        <dbReference type="PROSITE-ProRule" id="PRU01373"/>
    </source>
</evidence>
<dbReference type="Gene3D" id="2.40.440.10">
    <property type="entry name" value="L,D-transpeptidase catalytic domain-like"/>
    <property type="match status" value="1"/>
</dbReference>
<reference evidence="10 11" key="1">
    <citation type="submission" date="2019-10" db="EMBL/GenBank/DDBJ databases">
        <title>Genomic analysis of Raineyella sp. CBA3103.</title>
        <authorList>
            <person name="Roh S.W."/>
        </authorList>
    </citation>
    <scope>NUCLEOTIDE SEQUENCE [LARGE SCALE GENOMIC DNA]</scope>
    <source>
        <strain evidence="10 11">CBA3103</strain>
    </source>
</reference>
<dbReference type="CDD" id="cd13432">
    <property type="entry name" value="LDT_IgD_like_2"/>
    <property type="match status" value="1"/>
</dbReference>
<evidence type="ECO:0000256" key="4">
    <source>
        <dbReference type="ARBA" id="ARBA00022984"/>
    </source>
</evidence>
<dbReference type="EMBL" id="CP045725">
    <property type="protein sequence ID" value="QGF22565.1"/>
    <property type="molecule type" value="Genomic_DNA"/>
</dbReference>
<evidence type="ECO:0000313" key="11">
    <source>
        <dbReference type="Proteomes" id="UP000386847"/>
    </source>
</evidence>
<dbReference type="RefSeq" id="WP_153571085.1">
    <property type="nucleotide sequence ID" value="NZ_CP045725.1"/>
</dbReference>
<evidence type="ECO:0000256" key="8">
    <source>
        <dbReference type="SAM" id="SignalP"/>
    </source>
</evidence>
<dbReference type="Proteomes" id="UP000386847">
    <property type="component" value="Chromosome"/>
</dbReference>
<dbReference type="CDD" id="cd16913">
    <property type="entry name" value="YkuD_like"/>
    <property type="match status" value="1"/>
</dbReference>
<dbReference type="Pfam" id="PF03734">
    <property type="entry name" value="YkuD"/>
    <property type="match status" value="1"/>
</dbReference>
<feature type="active site" description="Nucleophile" evidence="7">
    <location>
        <position position="350"/>
    </location>
</feature>
<dbReference type="Pfam" id="PF17964">
    <property type="entry name" value="Big_10"/>
    <property type="match status" value="1"/>
</dbReference>
<dbReference type="GO" id="GO:0071555">
    <property type="term" value="P:cell wall organization"/>
    <property type="evidence" value="ECO:0007669"/>
    <property type="project" value="UniProtKB-UniRule"/>
</dbReference>
<dbReference type="PANTHER" id="PTHR30582">
    <property type="entry name" value="L,D-TRANSPEPTIDASE"/>
    <property type="match status" value="1"/>
</dbReference>
<dbReference type="AlphaFoldDB" id="A0A5Q2FCY5"/>
<keyword evidence="11" id="KW-1185">Reference proteome</keyword>
<dbReference type="SUPFAM" id="SSF141523">
    <property type="entry name" value="L,D-transpeptidase catalytic domain-like"/>
    <property type="match status" value="1"/>
</dbReference>